<organism evidence="2 3">
    <name type="scientific">Cupriavidus pinatubonensis</name>
    <dbReference type="NCBI Taxonomy" id="248026"/>
    <lineage>
        <taxon>Bacteria</taxon>
        <taxon>Pseudomonadati</taxon>
        <taxon>Pseudomonadota</taxon>
        <taxon>Betaproteobacteria</taxon>
        <taxon>Burkholderiales</taxon>
        <taxon>Burkholderiaceae</taxon>
        <taxon>Cupriavidus</taxon>
    </lineage>
</organism>
<evidence type="ECO:0000256" key="1">
    <source>
        <dbReference type="SAM" id="MobiDB-lite"/>
    </source>
</evidence>
<dbReference type="Proteomes" id="UP000701702">
    <property type="component" value="Unassembled WGS sequence"/>
</dbReference>
<keyword evidence="3" id="KW-1185">Reference proteome</keyword>
<evidence type="ECO:0000313" key="3">
    <source>
        <dbReference type="Proteomes" id="UP000701702"/>
    </source>
</evidence>
<comment type="caution">
    <text evidence="2">The sequence shown here is derived from an EMBL/GenBank/DDBJ whole genome shotgun (WGS) entry which is preliminary data.</text>
</comment>
<feature type="region of interest" description="Disordered" evidence="1">
    <location>
        <begin position="261"/>
        <end position="345"/>
    </location>
</feature>
<accession>A0ABN7Z4U3</accession>
<dbReference type="EMBL" id="CAJZAF010000028">
    <property type="protein sequence ID" value="CAG9180920.1"/>
    <property type="molecule type" value="Genomic_DNA"/>
</dbReference>
<sequence length="345" mass="38497">MHVEQRADIQAGCGPRAMCRARELRSGLLASPWSPARPGEARRGCVTCGRPTWLAAWSGRAGLYRRAAPQHAWQHVGEWRCAAGPGSWSRGYCREVGGALWHVSIGFESPNDVSKRRRTLPGMHVGWLPSLERSLHSVFETRTYVYEVSPFRQASSIALTLPRGRGQLRALGARIALTMMTTMVTVPRFHVQQFMQPCARISSRPRKGCRSRCAGAFDCKSLRSSRRYPGEPVHRFRSVFVRFTRPSGSCRSFPSARCPRRWHGGSSRLSPQMSRLTPDRPDWRTGYPDPNAGLDPAGACAASKQYARPLRPGRPASAQTSTNRGFAGWTSPKFPPGTASRRRWR</sequence>
<reference evidence="2 3" key="1">
    <citation type="submission" date="2021-08" db="EMBL/GenBank/DDBJ databases">
        <authorList>
            <person name="Peeters C."/>
        </authorList>
    </citation>
    <scope>NUCLEOTIDE SEQUENCE [LARGE SCALE GENOMIC DNA]</scope>
    <source>
        <strain evidence="2 3">LMG 23994</strain>
    </source>
</reference>
<protein>
    <submittedName>
        <fullName evidence="2">Uncharacterized protein</fullName>
    </submittedName>
</protein>
<proteinExistence type="predicted"/>
<gene>
    <name evidence="2" type="ORF">LMG23994_04526</name>
</gene>
<name>A0ABN7Z4U3_9BURK</name>
<evidence type="ECO:0000313" key="2">
    <source>
        <dbReference type="EMBL" id="CAG9180920.1"/>
    </source>
</evidence>